<feature type="transmembrane region" description="Helical" evidence="1">
    <location>
        <begin position="26"/>
        <end position="44"/>
    </location>
</feature>
<keyword evidence="1" id="KW-0812">Transmembrane</keyword>
<organism evidence="2 3">
    <name type="scientific">Carex littledalei</name>
    <dbReference type="NCBI Taxonomy" id="544730"/>
    <lineage>
        <taxon>Eukaryota</taxon>
        <taxon>Viridiplantae</taxon>
        <taxon>Streptophyta</taxon>
        <taxon>Embryophyta</taxon>
        <taxon>Tracheophyta</taxon>
        <taxon>Spermatophyta</taxon>
        <taxon>Magnoliopsida</taxon>
        <taxon>Liliopsida</taxon>
        <taxon>Poales</taxon>
        <taxon>Cyperaceae</taxon>
        <taxon>Cyperoideae</taxon>
        <taxon>Cariceae</taxon>
        <taxon>Carex</taxon>
        <taxon>Carex subgen. Euthyceras</taxon>
    </lineage>
</organism>
<dbReference type="EMBL" id="SWLB01000013">
    <property type="protein sequence ID" value="KAF3330317.1"/>
    <property type="molecule type" value="Genomic_DNA"/>
</dbReference>
<evidence type="ECO:0000313" key="3">
    <source>
        <dbReference type="Proteomes" id="UP000623129"/>
    </source>
</evidence>
<protein>
    <submittedName>
        <fullName evidence="2">Uncharacterized protein</fullName>
    </submittedName>
</protein>
<keyword evidence="3" id="KW-1185">Reference proteome</keyword>
<proteinExistence type="predicted"/>
<feature type="transmembrane region" description="Helical" evidence="1">
    <location>
        <begin position="195"/>
        <end position="212"/>
    </location>
</feature>
<accession>A0A833R095</accession>
<feature type="transmembrane region" description="Helical" evidence="1">
    <location>
        <begin position="64"/>
        <end position="83"/>
    </location>
</feature>
<dbReference type="Proteomes" id="UP000623129">
    <property type="component" value="Unassembled WGS sequence"/>
</dbReference>
<name>A0A833R095_9POAL</name>
<comment type="caution">
    <text evidence="2">The sequence shown here is derived from an EMBL/GenBank/DDBJ whole genome shotgun (WGS) entry which is preliminary data.</text>
</comment>
<evidence type="ECO:0000313" key="2">
    <source>
        <dbReference type="EMBL" id="KAF3330317.1"/>
    </source>
</evidence>
<keyword evidence="1" id="KW-1133">Transmembrane helix</keyword>
<evidence type="ECO:0000256" key="1">
    <source>
        <dbReference type="SAM" id="Phobius"/>
    </source>
</evidence>
<gene>
    <name evidence="2" type="ORF">FCM35_KLT03671</name>
</gene>
<sequence length="222" mass="25601">MNRNNRDMYYNPRYSQNVLRQGPSPVIPLLLVVCVGSLVCWEYMPEYYEKMFEVTESVGELTETLPLLLIITIFVVILSYSFMCDTFVSVVPIGMLLLVFLLQNEVLCIIVLLLVLSFFSMYTYPSQNGGSLRFGWSSNWSRPEYQSRRDFRVDNVESGERKSGLPLNLTPGQICYLIMIGCLMTCTANSENQDIWWKCMALLLLCVLYVNFSGRGNRKWVL</sequence>
<feature type="transmembrane region" description="Helical" evidence="1">
    <location>
        <begin position="95"/>
        <end position="119"/>
    </location>
</feature>
<dbReference type="AlphaFoldDB" id="A0A833R095"/>
<keyword evidence="1" id="KW-0472">Membrane</keyword>
<reference evidence="2" key="1">
    <citation type="submission" date="2020-01" db="EMBL/GenBank/DDBJ databases">
        <title>Genome sequence of Kobresia littledalei, the first chromosome-level genome in the family Cyperaceae.</title>
        <authorList>
            <person name="Qu G."/>
        </authorList>
    </citation>
    <scope>NUCLEOTIDE SEQUENCE</scope>
    <source>
        <strain evidence="2">C.B.Clarke</strain>
        <tissue evidence="2">Leaf</tissue>
    </source>
</reference>